<reference evidence="1 2" key="1">
    <citation type="submission" date="2018-07" db="EMBL/GenBank/DDBJ databases">
        <title>Genomic Encyclopedia of Type Strains, Phase IV (KMG-IV): sequencing the most valuable type-strain genomes for metagenomic binning, comparative biology and taxonomic classification.</title>
        <authorList>
            <person name="Goeker M."/>
        </authorList>
    </citation>
    <scope>NUCLEOTIDE SEQUENCE [LARGE SCALE GENOMIC DNA]</scope>
    <source>
        <strain evidence="1 2">DSM 16500</strain>
    </source>
</reference>
<gene>
    <name evidence="1" type="ORF">C8D86_1437</name>
</gene>
<comment type="caution">
    <text evidence="1">The sequence shown here is derived from an EMBL/GenBank/DDBJ whole genome shotgun (WGS) entry which is preliminary data.</text>
</comment>
<proteinExistence type="predicted"/>
<keyword evidence="2" id="KW-1185">Reference proteome</keyword>
<organism evidence="1 2">
    <name type="scientific">Aquicella lusitana</name>
    <dbReference type="NCBI Taxonomy" id="254246"/>
    <lineage>
        <taxon>Bacteria</taxon>
        <taxon>Pseudomonadati</taxon>
        <taxon>Pseudomonadota</taxon>
        <taxon>Gammaproteobacteria</taxon>
        <taxon>Legionellales</taxon>
        <taxon>Coxiellaceae</taxon>
        <taxon>Aquicella</taxon>
    </lineage>
</organism>
<dbReference type="EMBL" id="QQAX01000043">
    <property type="protein sequence ID" value="RDI37155.1"/>
    <property type="molecule type" value="Genomic_DNA"/>
</dbReference>
<protein>
    <submittedName>
        <fullName evidence="1">Uncharacterized protein</fullName>
    </submittedName>
</protein>
<sequence>MHDRPQSVVENEAAIDLRSKLESEARAEYKNTTPPLSIEAMRLLVYDENKRRLEAGQDGFNCLVIEANDLIKTIKKIQTIPLTDKPIRIQLLVKHDQHYYGIDILLSKASKECLGFDAGGDIRGLMGINKLIDITDPDGDIFFTKIYMPSEEDPQLNPQKDYESCHIFAFDQLCQSSRIDIFSYLQNRISNFQHENDTNLYALHWDEMPPQLVWNTQSISWLEFYMTKHKSEIMNVLPGLNTTFVGYLAKVKDHDSSLNKEINVSVKILFLDYQNRMRALLKNMPDNELIAITSNTDVLNLQLQPSVSEHKDSTEILDDNAVLDKLKYLVQNKLFWQKRFNTTSDTPPSFMRELQALLADTKSKEAMLGEIVKLAKRKVRSSMFTPEVMTFYKELAALTDESNNSIARNQTIRRISLDYDALRQIEIELKNQNIVK</sequence>
<name>A0A370G0A3_9COXI</name>
<evidence type="ECO:0000313" key="1">
    <source>
        <dbReference type="EMBL" id="RDI37155.1"/>
    </source>
</evidence>
<dbReference type="OrthoDB" id="5654434at2"/>
<accession>A0A370G0A3</accession>
<dbReference type="AlphaFoldDB" id="A0A370G0A3"/>
<evidence type="ECO:0000313" key="2">
    <source>
        <dbReference type="Proteomes" id="UP000254720"/>
    </source>
</evidence>
<dbReference type="Proteomes" id="UP000254720">
    <property type="component" value="Unassembled WGS sequence"/>
</dbReference>
<dbReference type="RefSeq" id="WP_114835485.1">
    <property type="nucleotide sequence ID" value="NZ_LR699114.1"/>
</dbReference>